<gene>
    <name evidence="1" type="ORF">CIT26_09105</name>
</gene>
<reference evidence="1 2" key="1">
    <citation type="submission" date="2017-08" db="EMBL/GenBank/DDBJ databases">
        <title>Mesorhizobium wenxinae sp. nov., a novel rhizobial species isolated from root nodules of chickpea (Cicer arietinum L.).</title>
        <authorList>
            <person name="Zhang J."/>
        </authorList>
    </citation>
    <scope>NUCLEOTIDE SEQUENCE [LARGE SCALE GENOMIC DNA]</scope>
    <source>
        <strain evidence="1 2">SDW018</strain>
    </source>
</reference>
<name>A0A271LQ95_9HYPH</name>
<organism evidence="1 2">
    <name type="scientific">Mesorhizobium temperatum</name>
    <dbReference type="NCBI Taxonomy" id="241416"/>
    <lineage>
        <taxon>Bacteria</taxon>
        <taxon>Pseudomonadati</taxon>
        <taxon>Pseudomonadota</taxon>
        <taxon>Alphaproteobacteria</taxon>
        <taxon>Hyphomicrobiales</taxon>
        <taxon>Phyllobacteriaceae</taxon>
        <taxon>Mesorhizobium</taxon>
    </lineage>
</organism>
<accession>A0A271LQ95</accession>
<dbReference type="AlphaFoldDB" id="A0A271LQ95"/>
<protein>
    <submittedName>
        <fullName evidence="1">Uncharacterized protein</fullName>
    </submittedName>
</protein>
<dbReference type="Proteomes" id="UP000216442">
    <property type="component" value="Unassembled WGS sequence"/>
</dbReference>
<dbReference type="RefSeq" id="WP_095492274.1">
    <property type="nucleotide sequence ID" value="NZ_NPKJ01000031.1"/>
</dbReference>
<dbReference type="EMBL" id="NPKJ01000031">
    <property type="protein sequence ID" value="PAQ10293.1"/>
    <property type="molecule type" value="Genomic_DNA"/>
</dbReference>
<dbReference type="OrthoDB" id="9919345at2"/>
<comment type="caution">
    <text evidence="1">The sequence shown here is derived from an EMBL/GenBank/DDBJ whole genome shotgun (WGS) entry which is preliminary data.</text>
</comment>
<proteinExistence type="predicted"/>
<evidence type="ECO:0000313" key="1">
    <source>
        <dbReference type="EMBL" id="PAQ10293.1"/>
    </source>
</evidence>
<evidence type="ECO:0000313" key="2">
    <source>
        <dbReference type="Proteomes" id="UP000216442"/>
    </source>
</evidence>
<sequence length="71" mass="8155">MSRIFDRCGWGRHRVYLTVATLVHWQEIPEAVRSAIVETATSSAFPDLPRTTSLHEQIAQQLVRYSGENRD</sequence>
<keyword evidence="2" id="KW-1185">Reference proteome</keyword>